<gene>
    <name evidence="4" type="ORF">NIES23_35580</name>
</gene>
<dbReference type="SMART" id="SM01080">
    <property type="entry name" value="CHASE2"/>
    <property type="match status" value="1"/>
</dbReference>
<name>A0A1Z4KP37_ANAVA</name>
<reference evidence="4 5" key="1">
    <citation type="submission" date="2017-06" db="EMBL/GenBank/DDBJ databases">
        <title>Genome sequencing of cyanobaciteial culture collection at National Institute for Environmental Studies (NIES).</title>
        <authorList>
            <person name="Hirose Y."/>
            <person name="Shimura Y."/>
            <person name="Fujisawa T."/>
            <person name="Nakamura Y."/>
            <person name="Kawachi M."/>
        </authorList>
    </citation>
    <scope>NUCLEOTIDE SEQUENCE [LARGE SCALE GENOMIC DNA]</scope>
    <source>
        <strain evidence="4 5">NIES-23</strain>
    </source>
</reference>
<dbReference type="InterPro" id="IPR007890">
    <property type="entry name" value="CHASE2"/>
</dbReference>
<feature type="transmembrane region" description="Helical" evidence="2">
    <location>
        <begin position="342"/>
        <end position="365"/>
    </location>
</feature>
<keyword evidence="2" id="KW-0472">Membrane</keyword>
<evidence type="ECO:0000256" key="1">
    <source>
        <dbReference type="SAM" id="Coils"/>
    </source>
</evidence>
<dbReference type="AlphaFoldDB" id="A0A1Z4KP37"/>
<feature type="coiled-coil region" evidence="1">
    <location>
        <begin position="432"/>
        <end position="463"/>
    </location>
</feature>
<feature type="transmembrane region" description="Helical" evidence="2">
    <location>
        <begin position="371"/>
        <end position="391"/>
    </location>
</feature>
<dbReference type="Gene3D" id="3.30.565.10">
    <property type="entry name" value="Histidine kinase-like ATPase, C-terminal domain"/>
    <property type="match status" value="1"/>
</dbReference>
<proteinExistence type="predicted"/>
<dbReference type="EMBL" id="AP018216">
    <property type="protein sequence ID" value="BAY70750.1"/>
    <property type="molecule type" value="Genomic_DNA"/>
</dbReference>
<accession>A0A1Z4KP37</accession>
<evidence type="ECO:0000313" key="5">
    <source>
        <dbReference type="Proteomes" id="UP000217507"/>
    </source>
</evidence>
<dbReference type="SUPFAM" id="SSF55874">
    <property type="entry name" value="ATPase domain of HSP90 chaperone/DNA topoisomerase II/histidine kinase"/>
    <property type="match status" value="1"/>
</dbReference>
<feature type="transmembrane region" description="Helical" evidence="2">
    <location>
        <begin position="15"/>
        <end position="37"/>
    </location>
</feature>
<protein>
    <recommendedName>
        <fullName evidence="3">CHASE2 domain-containing protein</fullName>
    </recommendedName>
</protein>
<dbReference type="Pfam" id="PF05226">
    <property type="entry name" value="CHASE2"/>
    <property type="match status" value="1"/>
</dbReference>
<keyword evidence="1" id="KW-0175">Coiled coil</keyword>
<feature type="domain" description="CHASE2" evidence="3">
    <location>
        <begin position="40"/>
        <end position="334"/>
    </location>
</feature>
<organism evidence="4 5">
    <name type="scientific">Trichormus variabilis NIES-23</name>
    <dbReference type="NCBI Taxonomy" id="1973479"/>
    <lineage>
        <taxon>Bacteria</taxon>
        <taxon>Bacillati</taxon>
        <taxon>Cyanobacteriota</taxon>
        <taxon>Cyanophyceae</taxon>
        <taxon>Nostocales</taxon>
        <taxon>Nostocaceae</taxon>
        <taxon>Trichormus</taxon>
    </lineage>
</organism>
<dbReference type="Proteomes" id="UP000217507">
    <property type="component" value="Chromosome"/>
</dbReference>
<sequence length="619" mass="70163">MMQPGLWSGIKAEIAIWRVGILPGLAVIGLVVFTRLIGSLESLEWMAFDSFLLWRSEESIDARILLVEINQNDNYSLTSTISNSSFIGVIEKLQVYQPKVIGLEVDQHLLINSQEDKLAKIFQKYKNLIANEKILPLQVHSYLDLPNEQITFADQILDNDGKSRRSLLAINTSNGYKLSLAMELARIYLAEKNISLENSRLGKTKLPRFLPNSGGYIRADASGFQVLINFRSGNQRFRTLSGEDIKNGKFNPEWIRDRIVIIGITNTHNQGFIPTSAITSVKSASTQVNKLEIQAHAISQIISAVLDGRPLINTWNDGWEYTWIFAWGFLGIVIARFTKSPLINFLVVGITISSLLVISYLLLIWGWWVPVIPAILVLTINGMELIALYQYDQALRLGMKTRQDVIESTFETIHNGPLQSLAQVLKLIRCENTNTQELLPKIEKELEKLNHELRGIYEFLQQEYPSQDIKLYLGNNLVLSLQDPLHEVLYQVYSYTLDREFPCFKTIKVAIRSFEPIDEQSLSMEQKRGICRFLEEALCNVGKHATGVTKLQVTCSLIAGWYTLKIIDNGLGVNSSKKGRGTQQFINLARQLGGKFQRSPQIPQGTICELSWPVSKFWR</sequence>
<keyword evidence="2" id="KW-0812">Transmembrane</keyword>
<evidence type="ECO:0000256" key="2">
    <source>
        <dbReference type="SAM" id="Phobius"/>
    </source>
</evidence>
<keyword evidence="2" id="KW-1133">Transmembrane helix</keyword>
<evidence type="ECO:0000313" key="4">
    <source>
        <dbReference type="EMBL" id="BAY70750.1"/>
    </source>
</evidence>
<evidence type="ECO:0000259" key="3">
    <source>
        <dbReference type="SMART" id="SM01080"/>
    </source>
</evidence>
<dbReference type="InterPro" id="IPR036890">
    <property type="entry name" value="HATPase_C_sf"/>
</dbReference>